<name>A0A096FM20_COMTE</name>
<evidence type="ECO:0000313" key="1">
    <source>
        <dbReference type="EMBL" id="KGH30823.1"/>
    </source>
</evidence>
<dbReference type="RefSeq" id="WP_034367578.1">
    <property type="nucleotide sequence ID" value="NZ_AWOR01000037.1"/>
</dbReference>
<sequence>MSKHFIKQTSVNGVELVLECGYDRPTESFFANISSEGDVYYTSLAETGPKDSGWLLTVTAKHGLVLPQKMMESLAMEAMFGGSNAVTEHDAYTQTESDKHLLLLGFRQQMPSMLPVDNPVWVWYTDNDEGLGQYALLQSKGYQAYVPSLLCDVLPQGLDWPVPDEQDLLKHLEVMQVRLLKGAYQEHPGESVNAVLHRILGFVPAILTLESKLHVLFSEEEFENERQGFWEGDCWGAFTTAKVYEQCDEPAKDGEHFISVSKAYDLLRGELVKIQTSGVKSISDDDLCASCGHCNYCPGDMSSCSKGWPGYQDKDGYVKVCFASDVAV</sequence>
<dbReference type="Proteomes" id="UP000029553">
    <property type="component" value="Unassembled WGS sequence"/>
</dbReference>
<reference evidence="1 2" key="1">
    <citation type="submission" date="2013-09" db="EMBL/GenBank/DDBJ databases">
        <title>High correlation between genotypes and phenotypes of environmental bacteria Comamonas testosteroni strains.</title>
        <authorList>
            <person name="Liu L."/>
            <person name="Zhu W."/>
            <person name="Xia X."/>
            <person name="Xu B."/>
            <person name="Luo M."/>
            <person name="Wang G."/>
        </authorList>
    </citation>
    <scope>NUCLEOTIDE SEQUENCE [LARGE SCALE GENOMIC DNA]</scope>
    <source>
        <strain evidence="1 2">JL40</strain>
    </source>
</reference>
<protein>
    <submittedName>
        <fullName evidence="1">Uncharacterized protein</fullName>
    </submittedName>
</protein>
<accession>A0A096FM20</accession>
<dbReference type="EMBL" id="AWOR01000037">
    <property type="protein sequence ID" value="KGH30823.1"/>
    <property type="molecule type" value="Genomic_DNA"/>
</dbReference>
<organism evidence="1 2">
    <name type="scientific">Comamonas testosteroni</name>
    <name type="common">Pseudomonas testosteroni</name>
    <dbReference type="NCBI Taxonomy" id="285"/>
    <lineage>
        <taxon>Bacteria</taxon>
        <taxon>Pseudomonadati</taxon>
        <taxon>Pseudomonadota</taxon>
        <taxon>Betaproteobacteria</taxon>
        <taxon>Burkholderiales</taxon>
        <taxon>Comamonadaceae</taxon>
        <taxon>Comamonas</taxon>
    </lineage>
</organism>
<comment type="caution">
    <text evidence="1">The sequence shown here is derived from an EMBL/GenBank/DDBJ whole genome shotgun (WGS) entry which is preliminary data.</text>
</comment>
<gene>
    <name evidence="1" type="ORF">P353_08155</name>
</gene>
<dbReference type="AlphaFoldDB" id="A0A096FM20"/>
<evidence type="ECO:0000313" key="2">
    <source>
        <dbReference type="Proteomes" id="UP000029553"/>
    </source>
</evidence>
<proteinExistence type="predicted"/>